<dbReference type="EMBL" id="CAJFCV020000003">
    <property type="protein sequence ID" value="CAG9110841.1"/>
    <property type="molecule type" value="Genomic_DNA"/>
</dbReference>
<dbReference type="OrthoDB" id="5844701at2759"/>
<keyword evidence="1" id="KW-1133">Transmembrane helix</keyword>
<gene>
    <name evidence="2" type="ORF">BXYJ_LOCUS7551</name>
</gene>
<proteinExistence type="predicted"/>
<name>A0A1I7SR52_BURXY</name>
<organism evidence="3 5">
    <name type="scientific">Bursaphelenchus xylophilus</name>
    <name type="common">Pinewood nematode worm</name>
    <name type="synonym">Aphelenchoides xylophilus</name>
    <dbReference type="NCBI Taxonomy" id="6326"/>
    <lineage>
        <taxon>Eukaryota</taxon>
        <taxon>Metazoa</taxon>
        <taxon>Ecdysozoa</taxon>
        <taxon>Nematoda</taxon>
        <taxon>Chromadorea</taxon>
        <taxon>Rhabditida</taxon>
        <taxon>Tylenchina</taxon>
        <taxon>Tylenchomorpha</taxon>
        <taxon>Aphelenchoidea</taxon>
        <taxon>Aphelenchoididae</taxon>
        <taxon>Bursaphelenchus</taxon>
    </lineage>
</organism>
<dbReference type="WBParaSite" id="BXY_1551600.1">
    <property type="protein sequence ID" value="BXY_1551600.1"/>
    <property type="gene ID" value="BXY_1551600"/>
</dbReference>
<reference evidence="2" key="2">
    <citation type="submission" date="2020-09" db="EMBL/GenBank/DDBJ databases">
        <authorList>
            <person name="Kikuchi T."/>
        </authorList>
    </citation>
    <scope>NUCLEOTIDE SEQUENCE</scope>
    <source>
        <strain evidence="2">Ka4C1</strain>
    </source>
</reference>
<evidence type="ECO:0000313" key="3">
    <source>
        <dbReference type="Proteomes" id="UP000095284"/>
    </source>
</evidence>
<dbReference type="EMBL" id="CAJFDI010000003">
    <property type="protein sequence ID" value="CAD5222583.1"/>
    <property type="molecule type" value="Genomic_DNA"/>
</dbReference>
<evidence type="ECO:0000313" key="4">
    <source>
        <dbReference type="Proteomes" id="UP000659654"/>
    </source>
</evidence>
<feature type="transmembrane region" description="Helical" evidence="1">
    <location>
        <begin position="90"/>
        <end position="113"/>
    </location>
</feature>
<accession>A0A1I7SR52</accession>
<protein>
    <submittedName>
        <fullName evidence="2">(pine wood nematode) hypothetical protein</fullName>
    </submittedName>
</protein>
<keyword evidence="1" id="KW-0812">Transmembrane</keyword>
<dbReference type="AlphaFoldDB" id="A0A1I7SR52"/>
<sequence>MGSRWENLGHSEQELQRMAIATTTLEPTATNSVQQMIESFVRQEILPDNQFLCHYRKLRSPQPIQLICDLGCCPNGCCGIEDLARSSVGYGWAIGLLGLFVVLVIFVSIIYLLHSFIKKKKTPLYQHGIYGSENSQVGGIYYTSGHLSPQHKNHFYPTSIY</sequence>
<evidence type="ECO:0000313" key="2">
    <source>
        <dbReference type="EMBL" id="CAD5222583.1"/>
    </source>
</evidence>
<dbReference type="Proteomes" id="UP000095284">
    <property type="component" value="Unplaced"/>
</dbReference>
<dbReference type="Proteomes" id="UP000659654">
    <property type="component" value="Unassembled WGS sequence"/>
</dbReference>
<evidence type="ECO:0000256" key="1">
    <source>
        <dbReference type="SAM" id="Phobius"/>
    </source>
</evidence>
<dbReference type="Proteomes" id="UP000582659">
    <property type="component" value="Unassembled WGS sequence"/>
</dbReference>
<keyword evidence="1" id="KW-0472">Membrane</keyword>
<keyword evidence="4" id="KW-1185">Reference proteome</keyword>
<evidence type="ECO:0000313" key="5">
    <source>
        <dbReference type="WBParaSite" id="BXY_1551600.1"/>
    </source>
</evidence>
<reference evidence="5" key="1">
    <citation type="submission" date="2016-11" db="UniProtKB">
        <authorList>
            <consortium name="WormBaseParasite"/>
        </authorList>
    </citation>
    <scope>IDENTIFICATION</scope>
</reference>